<name>M1QIK4_METMZ</name>
<dbReference type="BioCyc" id="MMAZ1236903:G139K-1365-MONOMER"/>
<dbReference type="AlphaFoldDB" id="M1QIK4"/>
<dbReference type="KEGG" id="mmaz:MmTuc01_1426"/>
<reference evidence="1 2" key="1">
    <citation type="journal article" date="2013" name="Genome Announc.">
        <title>Complete Genome of a Methanosarcina mazei Strain Isolated from Sediment Samples from an Amazonian Flooded Area.</title>
        <authorList>
            <person name="Assis das Gracas D."/>
            <person name="Thiago Juca Ramos R."/>
            <person name="Vieira Araujo A.C."/>
            <person name="Zahlouth R."/>
            <person name="Ribeiro Carneiro A."/>
            <person name="Souza Lopes T."/>
            <person name="Azevedo Barauna R."/>
            <person name="Azevedo V."/>
            <person name="Cruz Schneider M.P."/>
            <person name="Pellizari V.H."/>
            <person name="Silva A."/>
        </authorList>
    </citation>
    <scope>NUCLEOTIDE SEQUENCE [LARGE SCALE GENOMIC DNA]</scope>
    <source>
        <strain evidence="1 2">Tuc01</strain>
    </source>
</reference>
<dbReference type="EMBL" id="CP004144">
    <property type="protein sequence ID" value="AGF96799.1"/>
    <property type="molecule type" value="Genomic_DNA"/>
</dbReference>
<evidence type="ECO:0000313" key="2">
    <source>
        <dbReference type="Proteomes" id="UP000011718"/>
    </source>
</evidence>
<protein>
    <submittedName>
        <fullName evidence="1">Uncharacterized protein</fullName>
    </submittedName>
</protein>
<evidence type="ECO:0000313" key="1">
    <source>
        <dbReference type="EMBL" id="AGF96799.1"/>
    </source>
</evidence>
<accession>M1QIK4</accession>
<dbReference type="HOGENOM" id="CLU_3021003_0_0_2"/>
<gene>
    <name evidence="1" type="ORF">MmTuc01_1426</name>
</gene>
<organism evidence="1 2">
    <name type="scientific">Methanosarcina mazei Tuc01</name>
    <dbReference type="NCBI Taxonomy" id="1236903"/>
    <lineage>
        <taxon>Archaea</taxon>
        <taxon>Methanobacteriati</taxon>
        <taxon>Methanobacteriota</taxon>
        <taxon>Stenosarchaea group</taxon>
        <taxon>Methanomicrobia</taxon>
        <taxon>Methanosarcinales</taxon>
        <taxon>Methanosarcinaceae</taxon>
        <taxon>Methanosarcina</taxon>
    </lineage>
</organism>
<proteinExistence type="predicted"/>
<sequence>MIAKRIQVTFPSALLIILNKHTVIMSNYKTGKNLMSRSSDIFGDRSEKIQNPGHA</sequence>
<dbReference type="Proteomes" id="UP000011718">
    <property type="component" value="Chromosome"/>
</dbReference>